<reference evidence="1 2" key="1">
    <citation type="submission" date="2018-07" db="EMBL/GenBank/DDBJ databases">
        <title>Arthrobacter sp. nov., isolated from raw cow's milk with high bacterial count.</title>
        <authorList>
            <person name="Hahne J."/>
            <person name="Isele D."/>
            <person name="Lipski A."/>
        </authorList>
    </citation>
    <scope>NUCLEOTIDE SEQUENCE [LARGE SCALE GENOMIC DNA]</scope>
    <source>
        <strain evidence="1 2">JZ R-35</strain>
    </source>
</reference>
<dbReference type="InterPro" id="IPR052922">
    <property type="entry name" value="Cytidylate_Kinase-2"/>
</dbReference>
<dbReference type="Proteomes" id="UP000265419">
    <property type="component" value="Unassembled WGS sequence"/>
</dbReference>
<evidence type="ECO:0000313" key="2">
    <source>
        <dbReference type="Proteomes" id="UP000265419"/>
    </source>
</evidence>
<comment type="caution">
    <text evidence="1">The sequence shown here is derived from an EMBL/GenBank/DDBJ whole genome shotgun (WGS) entry which is preliminary data.</text>
</comment>
<dbReference type="InterPro" id="IPR027417">
    <property type="entry name" value="P-loop_NTPase"/>
</dbReference>
<protein>
    <submittedName>
        <fullName evidence="1">AAA family ATPase</fullName>
    </submittedName>
</protein>
<dbReference type="PANTHER" id="PTHR37816:SF1">
    <property type="entry name" value="TOXIN"/>
    <property type="match status" value="1"/>
</dbReference>
<dbReference type="SUPFAM" id="SSF52540">
    <property type="entry name" value="P-loop containing nucleoside triphosphate hydrolases"/>
    <property type="match status" value="1"/>
</dbReference>
<dbReference type="PANTHER" id="PTHR37816">
    <property type="entry name" value="YALI0E33011P"/>
    <property type="match status" value="1"/>
</dbReference>
<dbReference type="Gene3D" id="3.40.50.300">
    <property type="entry name" value="P-loop containing nucleotide triphosphate hydrolases"/>
    <property type="match status" value="1"/>
</dbReference>
<organism evidence="1 2">
    <name type="scientific">Galactobacter valiniphilus</name>
    <dbReference type="NCBI Taxonomy" id="2676122"/>
    <lineage>
        <taxon>Bacteria</taxon>
        <taxon>Bacillati</taxon>
        <taxon>Actinomycetota</taxon>
        <taxon>Actinomycetes</taxon>
        <taxon>Micrococcales</taxon>
        <taxon>Micrococcaceae</taxon>
        <taxon>Galactobacter</taxon>
    </lineage>
</organism>
<dbReference type="RefSeq" id="WP_119425777.1">
    <property type="nucleotide sequence ID" value="NZ_QQXK01000035.1"/>
</dbReference>
<keyword evidence="2" id="KW-1185">Reference proteome</keyword>
<name>A0A399J785_9MICC</name>
<dbReference type="EMBL" id="QQXK01000035">
    <property type="protein sequence ID" value="RII41164.1"/>
    <property type="molecule type" value="Genomic_DNA"/>
</dbReference>
<evidence type="ECO:0000313" key="1">
    <source>
        <dbReference type="EMBL" id="RII41164.1"/>
    </source>
</evidence>
<dbReference type="AlphaFoldDB" id="A0A399J785"/>
<proteinExistence type="predicted"/>
<sequence length="189" mass="21685">MLTWDAPLPARPRRVLVAGPSGVGKTTLSARIARLIGARHTEIDALFHGPNWTPRPSFEAEVRAFTAEPAWVTEWQYNAVRPLLAERAELLVWLDLPFWRVTFPQVVRRTLCRRLGRERLWNGNIEPPLHTIFSDPEHIVRWSVSTRHLYRERVPQAAARNPGLTVVRLRSRRQVEAWLAGSLARAVGR</sequence>
<gene>
    <name evidence="1" type="ORF">DWB68_14215</name>
</gene>
<accession>A0A399J785</accession>